<feature type="region of interest" description="Disordered" evidence="1">
    <location>
        <begin position="123"/>
        <end position="142"/>
    </location>
</feature>
<gene>
    <name evidence="2" type="ORF">ACHAWO_000487</name>
</gene>
<dbReference type="AlphaFoldDB" id="A0ABD3PIW0"/>
<proteinExistence type="predicted"/>
<comment type="caution">
    <text evidence="2">The sequence shown here is derived from an EMBL/GenBank/DDBJ whole genome shotgun (WGS) entry which is preliminary data.</text>
</comment>
<reference evidence="2 3" key="1">
    <citation type="submission" date="2024-10" db="EMBL/GenBank/DDBJ databases">
        <title>Updated reference genomes for cyclostephanoid diatoms.</title>
        <authorList>
            <person name="Roberts W.R."/>
            <person name="Alverson A.J."/>
        </authorList>
    </citation>
    <scope>NUCLEOTIDE SEQUENCE [LARGE SCALE GENOMIC DNA]</scope>
    <source>
        <strain evidence="2 3">AJA010-31</strain>
    </source>
</reference>
<dbReference type="EMBL" id="JALLPJ020000600">
    <property type="protein sequence ID" value="KAL3787687.1"/>
    <property type="molecule type" value="Genomic_DNA"/>
</dbReference>
<feature type="compositionally biased region" description="Low complexity" evidence="1">
    <location>
        <begin position="127"/>
        <end position="142"/>
    </location>
</feature>
<name>A0ABD3PIW0_9STRA</name>
<evidence type="ECO:0000313" key="2">
    <source>
        <dbReference type="EMBL" id="KAL3787687.1"/>
    </source>
</evidence>
<dbReference type="Proteomes" id="UP001530400">
    <property type="component" value="Unassembled WGS sequence"/>
</dbReference>
<evidence type="ECO:0000256" key="1">
    <source>
        <dbReference type="SAM" id="MobiDB-lite"/>
    </source>
</evidence>
<accession>A0ABD3PIW0</accession>
<keyword evidence="3" id="KW-1185">Reference proteome</keyword>
<sequence length="182" mass="20614">MASTIIVLQNGVHCQTKLPLEVITEINKTINENQVLCEALAIKHCRLQHQLNCKLGSEGKQLRFYRRRDLRYLFQSAEDILWHHWRSLTNEDPDFDLILSAQKYVKALLESFVDCVMQASELGSQGTDSTSSCTSTSSSSSSLDSFELSKERVCINESYDGIELELFVPSVAFSDVVTYHMV</sequence>
<protein>
    <submittedName>
        <fullName evidence="2">Uncharacterized protein</fullName>
    </submittedName>
</protein>
<evidence type="ECO:0000313" key="3">
    <source>
        <dbReference type="Proteomes" id="UP001530400"/>
    </source>
</evidence>
<organism evidence="2 3">
    <name type="scientific">Cyclotella atomus</name>
    <dbReference type="NCBI Taxonomy" id="382360"/>
    <lineage>
        <taxon>Eukaryota</taxon>
        <taxon>Sar</taxon>
        <taxon>Stramenopiles</taxon>
        <taxon>Ochrophyta</taxon>
        <taxon>Bacillariophyta</taxon>
        <taxon>Coscinodiscophyceae</taxon>
        <taxon>Thalassiosirophycidae</taxon>
        <taxon>Stephanodiscales</taxon>
        <taxon>Stephanodiscaceae</taxon>
        <taxon>Cyclotella</taxon>
    </lineage>
</organism>